<comment type="caution">
    <text evidence="2">The sequence shown here is derived from an EMBL/GenBank/DDBJ whole genome shotgun (WGS) entry which is preliminary data.</text>
</comment>
<evidence type="ECO:0000313" key="2">
    <source>
        <dbReference type="EMBL" id="OPF80506.1"/>
    </source>
</evidence>
<feature type="region of interest" description="Disordered" evidence="1">
    <location>
        <begin position="1"/>
        <end position="20"/>
    </location>
</feature>
<keyword evidence="3" id="KW-1185">Reference proteome</keyword>
<evidence type="ECO:0000256" key="1">
    <source>
        <dbReference type="SAM" id="MobiDB-lite"/>
    </source>
</evidence>
<dbReference type="Proteomes" id="UP000033615">
    <property type="component" value="Unassembled WGS sequence"/>
</dbReference>
<evidence type="ECO:0000313" key="3">
    <source>
        <dbReference type="Proteomes" id="UP000033615"/>
    </source>
</evidence>
<feature type="compositionally biased region" description="Polar residues" evidence="1">
    <location>
        <begin position="9"/>
        <end position="20"/>
    </location>
</feature>
<protein>
    <submittedName>
        <fullName evidence="2">Uncharacterized protein</fullName>
    </submittedName>
</protein>
<name>A0A1V4D6P4_9ACTN</name>
<accession>A0A1V4D6P4</accession>
<dbReference type="AlphaFoldDB" id="A0A1V4D6P4"/>
<sequence length="175" mass="18824">MCQELTDGGRTSETGESVLRSNAVQRDLELADEATSTFLGVDRTYGGADLPHGIRGESCRVRGPVQLVPEYLKATGQVGMALTKLSKVAPHVQRLAVENTATRLEQLERPHCPMDGCVFVRSKSQCRSVSSQPGPFAHGVLLVTTAQSAVCHFGQQTYGTGQEIGCKIRIRPSGQ</sequence>
<reference evidence="2" key="1">
    <citation type="submission" date="2016-12" db="EMBL/GenBank/DDBJ databases">
        <title>Genome sequence of Streptomyces antioxidans MUSC 164.</title>
        <authorList>
            <person name="Lee L.-H."/>
            <person name="Ser H.-L."/>
        </authorList>
    </citation>
    <scope>NUCLEOTIDE SEQUENCE [LARGE SCALE GENOMIC DNA]</scope>
    <source>
        <strain evidence="2">MUSC 164</strain>
    </source>
</reference>
<organism evidence="2 3">
    <name type="scientific">Streptomyces antioxidans</name>
    <dbReference type="NCBI Taxonomy" id="1507734"/>
    <lineage>
        <taxon>Bacteria</taxon>
        <taxon>Bacillati</taxon>
        <taxon>Actinomycetota</taxon>
        <taxon>Actinomycetes</taxon>
        <taxon>Kitasatosporales</taxon>
        <taxon>Streptomycetaceae</taxon>
        <taxon>Streptomyces</taxon>
    </lineage>
</organism>
<proteinExistence type="predicted"/>
<dbReference type="EMBL" id="LAKD02000030">
    <property type="protein sequence ID" value="OPF80506.1"/>
    <property type="molecule type" value="Genomic_DNA"/>
</dbReference>
<gene>
    <name evidence="2" type="ORF">VT50_0212645</name>
</gene>